<dbReference type="Pfam" id="PF14841">
    <property type="entry name" value="FliG_M"/>
    <property type="match status" value="1"/>
</dbReference>
<dbReference type="OrthoDB" id="9780302at2"/>
<comment type="subcellular location">
    <subcellularLocation>
        <location evidence="1">Bacterial flagellum basal body</location>
    </subcellularLocation>
    <subcellularLocation>
        <location evidence="2">Cell membrane</location>
        <topology evidence="2">Peripheral membrane protein</topology>
        <orientation evidence="2">Cytoplasmic side</orientation>
    </subcellularLocation>
</comment>
<evidence type="ECO:0000259" key="10">
    <source>
        <dbReference type="Pfam" id="PF01706"/>
    </source>
</evidence>
<dbReference type="InterPro" id="IPR000090">
    <property type="entry name" value="Flg_Motor_Flig"/>
</dbReference>
<evidence type="ECO:0000256" key="7">
    <source>
        <dbReference type="ARBA" id="ARBA00022779"/>
    </source>
</evidence>
<evidence type="ECO:0000256" key="2">
    <source>
        <dbReference type="ARBA" id="ARBA00004413"/>
    </source>
</evidence>
<dbReference type="PRINTS" id="PR00954">
    <property type="entry name" value="FLGMOTORFLIG"/>
</dbReference>
<dbReference type="GO" id="GO:0009425">
    <property type="term" value="C:bacterial-type flagellum basal body"/>
    <property type="evidence" value="ECO:0007669"/>
    <property type="project" value="UniProtKB-SubCell"/>
</dbReference>
<dbReference type="PIRSF" id="PIRSF003161">
    <property type="entry name" value="FliG"/>
    <property type="match status" value="1"/>
</dbReference>
<feature type="domain" description="Flagellar motor switch protein FliG middle" evidence="11">
    <location>
        <begin position="119"/>
        <end position="192"/>
    </location>
</feature>
<dbReference type="PANTHER" id="PTHR30534">
    <property type="entry name" value="FLAGELLAR MOTOR SWITCH PROTEIN FLIG"/>
    <property type="match status" value="1"/>
</dbReference>
<dbReference type="PANTHER" id="PTHR30534:SF0">
    <property type="entry name" value="FLAGELLAR MOTOR SWITCH PROTEIN FLIG"/>
    <property type="match status" value="1"/>
</dbReference>
<dbReference type="HOGENOM" id="CLU_047835_1_1_11"/>
<dbReference type="GO" id="GO:0005886">
    <property type="term" value="C:plasma membrane"/>
    <property type="evidence" value="ECO:0007669"/>
    <property type="project" value="UniProtKB-SubCell"/>
</dbReference>
<dbReference type="EMBL" id="CP001631">
    <property type="protein sequence ID" value="ACU53107.1"/>
    <property type="molecule type" value="Genomic_DNA"/>
</dbReference>
<dbReference type="NCBIfam" id="TIGR00207">
    <property type="entry name" value="fliG"/>
    <property type="match status" value="1"/>
</dbReference>
<evidence type="ECO:0000256" key="6">
    <source>
        <dbReference type="ARBA" id="ARBA00022500"/>
    </source>
</evidence>
<organism evidence="13 14">
    <name type="scientific">Acidimicrobium ferrooxidans (strain DSM 10331 / JCM 15462 / NBRC 103882 / ICP)</name>
    <dbReference type="NCBI Taxonomy" id="525909"/>
    <lineage>
        <taxon>Bacteria</taxon>
        <taxon>Bacillati</taxon>
        <taxon>Actinomycetota</taxon>
        <taxon>Acidimicrobiia</taxon>
        <taxon>Acidimicrobiales</taxon>
        <taxon>Acidimicrobiaceae</taxon>
        <taxon>Acidimicrobium</taxon>
    </lineage>
</organism>
<dbReference type="InterPro" id="IPR011002">
    <property type="entry name" value="FliG_a-hlx"/>
</dbReference>
<proteinExistence type="inferred from homology"/>
<dbReference type="SUPFAM" id="SSF48029">
    <property type="entry name" value="FliG"/>
    <property type="match status" value="2"/>
</dbReference>
<evidence type="ECO:0000256" key="1">
    <source>
        <dbReference type="ARBA" id="ARBA00004117"/>
    </source>
</evidence>
<dbReference type="eggNOG" id="COG1536">
    <property type="taxonomic scope" value="Bacteria"/>
</dbReference>
<name>C7M209_ACIFD</name>
<comment type="similarity">
    <text evidence="3">Belongs to the FliG family.</text>
</comment>
<keyword evidence="8" id="KW-0472">Membrane</keyword>
<gene>
    <name evidence="13" type="ordered locus">Afer_0138</name>
</gene>
<dbReference type="KEGG" id="afo:Afer_0138"/>
<keyword evidence="7" id="KW-0283">Flagellar rotation</keyword>
<dbReference type="Pfam" id="PF14842">
    <property type="entry name" value="FliG_N"/>
    <property type="match status" value="1"/>
</dbReference>
<protein>
    <recommendedName>
        <fullName evidence="4">Flagellar motor switch protein FliG</fullName>
    </recommendedName>
</protein>
<evidence type="ECO:0000259" key="12">
    <source>
        <dbReference type="Pfam" id="PF14842"/>
    </source>
</evidence>
<dbReference type="STRING" id="525909.Afer_0138"/>
<dbReference type="Proteomes" id="UP000000771">
    <property type="component" value="Chromosome"/>
</dbReference>
<reference evidence="13 14" key="1">
    <citation type="journal article" date="2009" name="Stand. Genomic Sci.">
        <title>Complete genome sequence of Acidimicrobium ferrooxidans type strain (ICP).</title>
        <authorList>
            <person name="Clum A."/>
            <person name="Nolan M."/>
            <person name="Lang E."/>
            <person name="Glavina Del Rio T."/>
            <person name="Tice H."/>
            <person name="Copeland A."/>
            <person name="Cheng J.F."/>
            <person name="Lucas S."/>
            <person name="Chen F."/>
            <person name="Bruce D."/>
            <person name="Goodwin L."/>
            <person name="Pitluck S."/>
            <person name="Ivanova N."/>
            <person name="Mavrommatis K."/>
            <person name="Mikhailova N."/>
            <person name="Pati A."/>
            <person name="Chen A."/>
            <person name="Palaniappan K."/>
            <person name="Goker M."/>
            <person name="Spring S."/>
            <person name="Land M."/>
            <person name="Hauser L."/>
            <person name="Chang Y.J."/>
            <person name="Jeffries C.C."/>
            <person name="Chain P."/>
            <person name="Bristow J."/>
            <person name="Eisen J.A."/>
            <person name="Markowitz V."/>
            <person name="Hugenholtz P."/>
            <person name="Kyrpides N.C."/>
            <person name="Klenk H.P."/>
            <person name="Lapidus A."/>
        </authorList>
    </citation>
    <scope>NUCLEOTIDE SEQUENCE [LARGE SCALE GENOMIC DNA]</scope>
    <source>
        <strain evidence="14">DSM 10331 / JCM 15462 / NBRC 103882 / ICP</strain>
    </source>
</reference>
<keyword evidence="14" id="KW-1185">Reference proteome</keyword>
<dbReference type="GO" id="GO:0006935">
    <property type="term" value="P:chemotaxis"/>
    <property type="evidence" value="ECO:0007669"/>
    <property type="project" value="UniProtKB-KW"/>
</dbReference>
<dbReference type="GO" id="GO:0003774">
    <property type="term" value="F:cytoskeletal motor activity"/>
    <property type="evidence" value="ECO:0007669"/>
    <property type="project" value="InterPro"/>
</dbReference>
<evidence type="ECO:0000259" key="11">
    <source>
        <dbReference type="Pfam" id="PF14841"/>
    </source>
</evidence>
<keyword evidence="5" id="KW-1003">Cell membrane</keyword>
<dbReference type="InterPro" id="IPR028263">
    <property type="entry name" value="FliG_N"/>
</dbReference>
<dbReference type="GO" id="GO:0071973">
    <property type="term" value="P:bacterial-type flagellum-dependent cell motility"/>
    <property type="evidence" value="ECO:0007669"/>
    <property type="project" value="InterPro"/>
</dbReference>
<keyword evidence="13" id="KW-0966">Cell projection</keyword>
<evidence type="ECO:0000256" key="9">
    <source>
        <dbReference type="ARBA" id="ARBA00023143"/>
    </source>
</evidence>
<dbReference type="Gene3D" id="1.10.220.30">
    <property type="match status" value="3"/>
</dbReference>
<feature type="domain" description="Flagellar motor switch protein FliG N-terminal" evidence="12">
    <location>
        <begin position="8"/>
        <end position="109"/>
    </location>
</feature>
<feature type="domain" description="Flagellar motor switch protein FliG C-terminal" evidence="10">
    <location>
        <begin position="222"/>
        <end position="328"/>
    </location>
</feature>
<accession>C7M209</accession>
<keyword evidence="6" id="KW-0145">Chemotaxis</keyword>
<dbReference type="InterPro" id="IPR032779">
    <property type="entry name" value="FliG_M"/>
</dbReference>
<evidence type="ECO:0000313" key="14">
    <source>
        <dbReference type="Proteomes" id="UP000000771"/>
    </source>
</evidence>
<keyword evidence="13" id="KW-0282">Flagellum</keyword>
<sequence>MSTKVADLTGTQKAAAVLVQLGTTLAARVLRQMSESEAVALTLEIAKLPSLDKETITEVMAEFVDSVIALKTVGQGGVDTAKEILAARLGDREAEEILAQFTGQSVSNPLAFLDHVEPFQLVSFLSSEHPQSVAIILANVPPDLAAQVLAAMPEEPRAEVTRRIALLSRVDPVVVEQAASVLQRKLAGLTKQGPVALRSGLATVVEILNNVDQSTERRILSDLDSLDPELADRIREQMFVFEDIMVLDDRTLQRILRQVSPKDLAVALKGVSPELVNRIMANISERAAEDLAEEIELLGPVRLSTVEAAQAQILRAVRELEAAGEITIARSDEELVQ</sequence>
<dbReference type="Pfam" id="PF01706">
    <property type="entry name" value="FliG_C"/>
    <property type="match status" value="1"/>
</dbReference>
<evidence type="ECO:0000256" key="8">
    <source>
        <dbReference type="ARBA" id="ARBA00023136"/>
    </source>
</evidence>
<dbReference type="RefSeq" id="WP_015797612.1">
    <property type="nucleotide sequence ID" value="NC_013124.1"/>
</dbReference>
<keyword evidence="13" id="KW-0969">Cilium</keyword>
<dbReference type="InterPro" id="IPR023087">
    <property type="entry name" value="Flg_Motor_Flig_C"/>
</dbReference>
<evidence type="ECO:0000313" key="13">
    <source>
        <dbReference type="EMBL" id="ACU53107.1"/>
    </source>
</evidence>
<evidence type="ECO:0000256" key="3">
    <source>
        <dbReference type="ARBA" id="ARBA00010299"/>
    </source>
</evidence>
<evidence type="ECO:0000256" key="4">
    <source>
        <dbReference type="ARBA" id="ARBA00021870"/>
    </source>
</evidence>
<dbReference type="AlphaFoldDB" id="C7M209"/>
<evidence type="ECO:0000256" key="5">
    <source>
        <dbReference type="ARBA" id="ARBA00022475"/>
    </source>
</evidence>
<keyword evidence="9" id="KW-0975">Bacterial flagellum</keyword>